<evidence type="ECO:0000313" key="2">
    <source>
        <dbReference type="EMBL" id="CAL1410334.1"/>
    </source>
</evidence>
<protein>
    <submittedName>
        <fullName evidence="2">Uncharacterized protein</fullName>
    </submittedName>
</protein>
<sequence>MLPSLHSHLQLQIPLFDPLSPIRPSFLLAAAMAICYLGESDSNKENLPPNPQLSRSPLCKAKQQRPVRRPLEDISHLFSLSTQLGLDRPRRIPSPSPLAPSAAGKLKCMKRKAGSCVNSVSKKTTVKYKSIVFR</sequence>
<evidence type="ECO:0000313" key="3">
    <source>
        <dbReference type="Proteomes" id="UP001497516"/>
    </source>
</evidence>
<dbReference type="AlphaFoldDB" id="A0AAV2GJL9"/>
<name>A0AAV2GJL9_9ROSI</name>
<dbReference type="EMBL" id="OZ034822">
    <property type="protein sequence ID" value="CAL1410334.1"/>
    <property type="molecule type" value="Genomic_DNA"/>
</dbReference>
<organism evidence="2 3">
    <name type="scientific">Linum trigynum</name>
    <dbReference type="NCBI Taxonomy" id="586398"/>
    <lineage>
        <taxon>Eukaryota</taxon>
        <taxon>Viridiplantae</taxon>
        <taxon>Streptophyta</taxon>
        <taxon>Embryophyta</taxon>
        <taxon>Tracheophyta</taxon>
        <taxon>Spermatophyta</taxon>
        <taxon>Magnoliopsida</taxon>
        <taxon>eudicotyledons</taxon>
        <taxon>Gunneridae</taxon>
        <taxon>Pentapetalae</taxon>
        <taxon>rosids</taxon>
        <taxon>fabids</taxon>
        <taxon>Malpighiales</taxon>
        <taxon>Linaceae</taxon>
        <taxon>Linum</taxon>
    </lineage>
</organism>
<gene>
    <name evidence="2" type="ORF">LTRI10_LOCUS49764</name>
</gene>
<keyword evidence="3" id="KW-1185">Reference proteome</keyword>
<reference evidence="2 3" key="1">
    <citation type="submission" date="2024-04" db="EMBL/GenBank/DDBJ databases">
        <authorList>
            <person name="Fracassetti M."/>
        </authorList>
    </citation>
    <scope>NUCLEOTIDE SEQUENCE [LARGE SCALE GENOMIC DNA]</scope>
</reference>
<proteinExistence type="predicted"/>
<evidence type="ECO:0000256" key="1">
    <source>
        <dbReference type="SAM" id="MobiDB-lite"/>
    </source>
</evidence>
<accession>A0AAV2GJL9</accession>
<feature type="region of interest" description="Disordered" evidence="1">
    <location>
        <begin position="43"/>
        <end position="68"/>
    </location>
</feature>
<dbReference type="Proteomes" id="UP001497516">
    <property type="component" value="Chromosome 9"/>
</dbReference>